<feature type="compositionally biased region" description="Basic and acidic residues" evidence="1">
    <location>
        <begin position="8"/>
        <end position="31"/>
    </location>
</feature>
<name>A0A9P4LC69_9PLEO</name>
<dbReference type="OrthoDB" id="2013972at2759"/>
<dbReference type="Proteomes" id="UP000800039">
    <property type="component" value="Unassembled WGS sequence"/>
</dbReference>
<feature type="compositionally biased region" description="Acidic residues" evidence="1">
    <location>
        <begin position="401"/>
        <end position="410"/>
    </location>
</feature>
<dbReference type="AlphaFoldDB" id="A0A9P4LC69"/>
<evidence type="ECO:0000313" key="3">
    <source>
        <dbReference type="Proteomes" id="UP000800039"/>
    </source>
</evidence>
<comment type="caution">
    <text evidence="2">The sequence shown here is derived from an EMBL/GenBank/DDBJ whole genome shotgun (WGS) entry which is preliminary data.</text>
</comment>
<sequence length="465" mass="52019">MASSSRIQDADANDHDANTDTDTDTHTHDDPAADTASSSDPSLQIDSDERDSAYGDSQSSYVFPVLCSSPCLLDPTSTSLLTITSYTMSATSSVFNFRYENGRRYHAYAEGKYPVPNDETEADRLDLQHQAFRLSLDGKLYRAPIPKDVQNVLDVGCGTGIWAIEYADEHPSARVLGTDLSPIQPAQVPPNCEFLIDDCEQDWIFRDQFDYIHTRAMVAAVKDWNRFFEQAYANLKPGGYVECQELAFPIKCMDPGVTAENSALMRWSEYFLEAASKVGLDGTGPRHFTPKLRDAGFVNINVKMHKWPVGQWAKGAKFKLLGRFAYEDLMDWLPSSSLGLFTRVLKWTREEVEVFLAECRTEAKRKDRHYYADVLFWYARKPEDASNLGYGHEPTQAEELLEYDEEETEPETSTTQAQPIPTTTDVTRASVEQLAAVASQGDDKPATEQSKSSATVAKIDEAAIK</sequence>
<keyword evidence="2" id="KW-0808">Transferase</keyword>
<reference evidence="2" key="1">
    <citation type="submission" date="2020-01" db="EMBL/GenBank/DDBJ databases">
        <authorList>
            <consortium name="DOE Joint Genome Institute"/>
            <person name="Haridas S."/>
            <person name="Albert R."/>
            <person name="Binder M."/>
            <person name="Bloem J."/>
            <person name="Labutti K."/>
            <person name="Salamov A."/>
            <person name="Andreopoulos B."/>
            <person name="Baker S.E."/>
            <person name="Barry K."/>
            <person name="Bills G."/>
            <person name="Bluhm B.H."/>
            <person name="Cannon C."/>
            <person name="Castanera R."/>
            <person name="Culley D.E."/>
            <person name="Daum C."/>
            <person name="Ezra D."/>
            <person name="Gonzalez J.B."/>
            <person name="Henrissat B."/>
            <person name="Kuo A."/>
            <person name="Liang C."/>
            <person name="Lipzen A."/>
            <person name="Lutzoni F."/>
            <person name="Magnuson J."/>
            <person name="Mondo S."/>
            <person name="Nolan M."/>
            <person name="Ohm R."/>
            <person name="Pangilinan J."/>
            <person name="Park H.-J."/>
            <person name="Ramirez L."/>
            <person name="Alfaro M."/>
            <person name="Sun H."/>
            <person name="Tritt A."/>
            <person name="Yoshinaga Y."/>
            <person name="Zwiers L.-H."/>
            <person name="Turgeon B.G."/>
            <person name="Goodwin S.B."/>
            <person name="Spatafora J.W."/>
            <person name="Crous P.W."/>
            <person name="Grigoriev I.V."/>
        </authorList>
    </citation>
    <scope>NUCLEOTIDE SEQUENCE</scope>
    <source>
        <strain evidence="2">CBS 394.84</strain>
    </source>
</reference>
<dbReference type="PANTHER" id="PTHR43591">
    <property type="entry name" value="METHYLTRANSFERASE"/>
    <property type="match status" value="1"/>
</dbReference>
<keyword evidence="2" id="KW-0489">Methyltransferase</keyword>
<evidence type="ECO:0000256" key="1">
    <source>
        <dbReference type="SAM" id="MobiDB-lite"/>
    </source>
</evidence>
<dbReference type="RefSeq" id="XP_040792288.1">
    <property type="nucleotide sequence ID" value="XM_040936265.1"/>
</dbReference>
<dbReference type="GO" id="GO:0032259">
    <property type="term" value="P:methylation"/>
    <property type="evidence" value="ECO:0007669"/>
    <property type="project" value="UniProtKB-KW"/>
</dbReference>
<accession>A0A9P4LC69</accession>
<dbReference type="GeneID" id="63853515"/>
<organism evidence="2 3">
    <name type="scientific">Cucurbitaria berberidis CBS 394.84</name>
    <dbReference type="NCBI Taxonomy" id="1168544"/>
    <lineage>
        <taxon>Eukaryota</taxon>
        <taxon>Fungi</taxon>
        <taxon>Dikarya</taxon>
        <taxon>Ascomycota</taxon>
        <taxon>Pezizomycotina</taxon>
        <taxon>Dothideomycetes</taxon>
        <taxon>Pleosporomycetidae</taxon>
        <taxon>Pleosporales</taxon>
        <taxon>Pleosporineae</taxon>
        <taxon>Cucurbitariaceae</taxon>
        <taxon>Cucurbitaria</taxon>
    </lineage>
</organism>
<dbReference type="InterPro" id="IPR029063">
    <property type="entry name" value="SAM-dependent_MTases_sf"/>
</dbReference>
<dbReference type="CDD" id="cd02440">
    <property type="entry name" value="AdoMet_MTases"/>
    <property type="match status" value="1"/>
</dbReference>
<dbReference type="Pfam" id="PF13489">
    <property type="entry name" value="Methyltransf_23"/>
    <property type="match status" value="1"/>
</dbReference>
<feature type="region of interest" description="Disordered" evidence="1">
    <location>
        <begin position="401"/>
        <end position="465"/>
    </location>
</feature>
<dbReference type="GO" id="GO:0008168">
    <property type="term" value="F:methyltransferase activity"/>
    <property type="evidence" value="ECO:0007669"/>
    <property type="project" value="UniProtKB-KW"/>
</dbReference>
<evidence type="ECO:0000313" key="2">
    <source>
        <dbReference type="EMBL" id="KAF1849725.1"/>
    </source>
</evidence>
<feature type="compositionally biased region" description="Polar residues" evidence="1">
    <location>
        <begin position="416"/>
        <end position="427"/>
    </location>
</feature>
<gene>
    <name evidence="2" type="ORF">K460DRAFT_399838</name>
</gene>
<protein>
    <submittedName>
        <fullName evidence="2">S-adenosyl-L-methionine-dependent methyltransferase</fullName>
    </submittedName>
</protein>
<dbReference type="Gene3D" id="3.40.50.150">
    <property type="entry name" value="Vaccinia Virus protein VP39"/>
    <property type="match status" value="1"/>
</dbReference>
<feature type="compositionally biased region" description="Low complexity" evidence="1">
    <location>
        <begin position="33"/>
        <end position="42"/>
    </location>
</feature>
<dbReference type="PANTHER" id="PTHR43591:SF31">
    <property type="entry name" value="LAEA-LIKE, PUTATIVE (AFU_ORTHOLOGUE AFUA_8G01930)-RELATED"/>
    <property type="match status" value="1"/>
</dbReference>
<proteinExistence type="predicted"/>
<feature type="region of interest" description="Disordered" evidence="1">
    <location>
        <begin position="1"/>
        <end position="56"/>
    </location>
</feature>
<keyword evidence="3" id="KW-1185">Reference proteome</keyword>
<dbReference type="EMBL" id="ML976614">
    <property type="protein sequence ID" value="KAF1849725.1"/>
    <property type="molecule type" value="Genomic_DNA"/>
</dbReference>
<dbReference type="SUPFAM" id="SSF53335">
    <property type="entry name" value="S-adenosyl-L-methionine-dependent methyltransferases"/>
    <property type="match status" value="1"/>
</dbReference>